<protein>
    <submittedName>
        <fullName evidence="1">Uncharacterized protein</fullName>
    </submittedName>
</protein>
<evidence type="ECO:0000313" key="1">
    <source>
        <dbReference type="EMBL" id="KCW64964.1"/>
    </source>
</evidence>
<gene>
    <name evidence="1" type="ORF">EUGRSUZ_G02507</name>
</gene>
<proteinExistence type="predicted"/>
<organism evidence="1">
    <name type="scientific">Eucalyptus grandis</name>
    <name type="common">Flooded gum</name>
    <dbReference type="NCBI Taxonomy" id="71139"/>
    <lineage>
        <taxon>Eukaryota</taxon>
        <taxon>Viridiplantae</taxon>
        <taxon>Streptophyta</taxon>
        <taxon>Embryophyta</taxon>
        <taxon>Tracheophyta</taxon>
        <taxon>Spermatophyta</taxon>
        <taxon>Magnoliopsida</taxon>
        <taxon>eudicotyledons</taxon>
        <taxon>Gunneridae</taxon>
        <taxon>Pentapetalae</taxon>
        <taxon>rosids</taxon>
        <taxon>malvids</taxon>
        <taxon>Myrtales</taxon>
        <taxon>Myrtaceae</taxon>
        <taxon>Myrtoideae</taxon>
        <taxon>Eucalypteae</taxon>
        <taxon>Eucalyptus</taxon>
    </lineage>
</organism>
<sequence>MAENVLSFELSYPAETQPDCPGFKPTSSFVLFSTSLLLSRKGENEFPHIIKRLLTGSCMGFLGSKGP</sequence>
<name>A0A059BG28_EUCGR</name>
<accession>A0A059BG28</accession>
<reference evidence="1" key="1">
    <citation type="submission" date="2013-07" db="EMBL/GenBank/DDBJ databases">
        <title>The genome of Eucalyptus grandis.</title>
        <authorList>
            <person name="Schmutz J."/>
            <person name="Hayes R."/>
            <person name="Myburg A."/>
            <person name="Tuskan G."/>
            <person name="Grattapaglia D."/>
            <person name="Rokhsar D.S."/>
        </authorList>
    </citation>
    <scope>NUCLEOTIDE SEQUENCE</scope>
    <source>
        <tissue evidence="1">Leaf extractions</tissue>
    </source>
</reference>
<dbReference type="InParanoid" id="A0A059BG28"/>
<dbReference type="EMBL" id="KK198759">
    <property type="protein sequence ID" value="KCW64964.1"/>
    <property type="molecule type" value="Genomic_DNA"/>
</dbReference>
<dbReference type="Gramene" id="KCW64964">
    <property type="protein sequence ID" value="KCW64964"/>
    <property type="gene ID" value="EUGRSUZ_G02507"/>
</dbReference>
<dbReference type="AlphaFoldDB" id="A0A059BG28"/>